<dbReference type="PANTHER" id="PTHR48024:SF25">
    <property type="entry name" value="UBP1-ASSOCIATED PROTEIN 2C"/>
    <property type="match status" value="1"/>
</dbReference>
<accession>A0AAV0E0I2</accession>
<dbReference type="SMART" id="SM00360">
    <property type="entry name" value="RRM"/>
    <property type="match status" value="2"/>
</dbReference>
<evidence type="ECO:0000313" key="5">
    <source>
        <dbReference type="EMBL" id="CAH9114231.1"/>
    </source>
</evidence>
<feature type="domain" description="RRM" evidence="4">
    <location>
        <begin position="189"/>
        <end position="266"/>
    </location>
</feature>
<dbReference type="Gene3D" id="3.30.70.330">
    <property type="match status" value="2"/>
</dbReference>
<dbReference type="InterPro" id="IPR012677">
    <property type="entry name" value="Nucleotide-bd_a/b_plait_sf"/>
</dbReference>
<evidence type="ECO:0000313" key="6">
    <source>
        <dbReference type="Proteomes" id="UP001152523"/>
    </source>
</evidence>
<feature type="region of interest" description="Disordered" evidence="3">
    <location>
        <begin position="267"/>
        <end position="355"/>
    </location>
</feature>
<name>A0AAV0E0I2_9ASTE</name>
<dbReference type="Pfam" id="PF00076">
    <property type="entry name" value="RRM_1"/>
    <property type="match status" value="2"/>
</dbReference>
<feature type="region of interest" description="Disordered" evidence="3">
    <location>
        <begin position="398"/>
        <end position="446"/>
    </location>
</feature>
<reference evidence="5" key="1">
    <citation type="submission" date="2022-07" db="EMBL/GenBank/DDBJ databases">
        <authorList>
            <person name="Macas J."/>
            <person name="Novak P."/>
            <person name="Neumann P."/>
        </authorList>
    </citation>
    <scope>NUCLEOTIDE SEQUENCE</scope>
</reference>
<feature type="region of interest" description="Disordered" evidence="3">
    <location>
        <begin position="22"/>
        <end position="41"/>
    </location>
</feature>
<sequence length="446" mass="46423">MNDSLFGSPALNSVMDLTKKRKTEENGAAYPVPNDTTGGAEVAGPPPPLGILSPDDANRILEPFSKDQLISVLRNAVLRHPDILEAVRAVADADTTQRKLFVRGLGWETTTEKLRQVFTAYGELDEAIVITDKNTGKSKGYGFVTFKHIDAAIMALKETNKKIDGRITVTQLAAAGNSGNSQSADVALRKIYVGNVPFEITSERLLNFFSTFGEIEEGPLGFDKQTGKAKGFAFFVYKTEEGARGSLLEPTKMIDGNQVVCKLATDNKKGKQPNMGPAGGPGIQSVGGAGMPGDDRMGHGSMPGPNYGMHGTGMGPYPGYPGGPVPGMQQAQPQPGMMHQNPLNSSMGGPAGPGYANQGQGLYGGASSYSGNGGYGGGVSGDYGGGVGGAPGSNMYRAPPSSAGMPNSGGYPDSGNYGYPPQMPQPGTGPRVPPGGMYQGMPPPYY</sequence>
<evidence type="ECO:0000256" key="3">
    <source>
        <dbReference type="SAM" id="MobiDB-lite"/>
    </source>
</evidence>
<evidence type="ECO:0000256" key="2">
    <source>
        <dbReference type="PROSITE-ProRule" id="PRU00176"/>
    </source>
</evidence>
<protein>
    <recommendedName>
        <fullName evidence="4">RRM domain-containing protein</fullName>
    </recommendedName>
</protein>
<dbReference type="SUPFAM" id="SSF54928">
    <property type="entry name" value="RNA-binding domain, RBD"/>
    <property type="match status" value="2"/>
</dbReference>
<gene>
    <name evidence="5" type="ORF">CEPIT_LOCUS20616</name>
</gene>
<dbReference type="InterPro" id="IPR035979">
    <property type="entry name" value="RBD_domain_sf"/>
</dbReference>
<dbReference type="InterPro" id="IPR050886">
    <property type="entry name" value="RNA-binding_reg"/>
</dbReference>
<proteinExistence type="predicted"/>
<comment type="caution">
    <text evidence="5">The sequence shown here is derived from an EMBL/GenBank/DDBJ whole genome shotgun (WGS) entry which is preliminary data.</text>
</comment>
<dbReference type="GO" id="GO:0005634">
    <property type="term" value="C:nucleus"/>
    <property type="evidence" value="ECO:0007669"/>
    <property type="project" value="TreeGrafter"/>
</dbReference>
<dbReference type="InterPro" id="IPR000504">
    <property type="entry name" value="RRM_dom"/>
</dbReference>
<feature type="compositionally biased region" description="Gly residues" evidence="3">
    <location>
        <begin position="277"/>
        <end position="291"/>
    </location>
</feature>
<keyword evidence="6" id="KW-1185">Reference proteome</keyword>
<dbReference type="PANTHER" id="PTHR48024">
    <property type="entry name" value="GEO13361P1-RELATED"/>
    <property type="match status" value="1"/>
</dbReference>
<feature type="domain" description="RRM" evidence="4">
    <location>
        <begin position="98"/>
        <end position="175"/>
    </location>
</feature>
<organism evidence="5 6">
    <name type="scientific">Cuscuta epithymum</name>
    <dbReference type="NCBI Taxonomy" id="186058"/>
    <lineage>
        <taxon>Eukaryota</taxon>
        <taxon>Viridiplantae</taxon>
        <taxon>Streptophyta</taxon>
        <taxon>Embryophyta</taxon>
        <taxon>Tracheophyta</taxon>
        <taxon>Spermatophyta</taxon>
        <taxon>Magnoliopsida</taxon>
        <taxon>eudicotyledons</taxon>
        <taxon>Gunneridae</taxon>
        <taxon>Pentapetalae</taxon>
        <taxon>asterids</taxon>
        <taxon>lamiids</taxon>
        <taxon>Solanales</taxon>
        <taxon>Convolvulaceae</taxon>
        <taxon>Cuscuteae</taxon>
        <taxon>Cuscuta</taxon>
        <taxon>Cuscuta subgen. Cuscuta</taxon>
    </lineage>
</organism>
<dbReference type="PROSITE" id="PS50102">
    <property type="entry name" value="RRM"/>
    <property type="match status" value="2"/>
</dbReference>
<evidence type="ECO:0000259" key="4">
    <source>
        <dbReference type="PROSITE" id="PS50102"/>
    </source>
</evidence>
<feature type="compositionally biased region" description="Low complexity" evidence="3">
    <location>
        <begin position="326"/>
        <end position="340"/>
    </location>
</feature>
<dbReference type="FunFam" id="3.30.70.330:FF:000529">
    <property type="entry name" value="UBP1-associated protein 2C isoform A"/>
    <property type="match status" value="1"/>
</dbReference>
<dbReference type="AlphaFoldDB" id="A0AAV0E0I2"/>
<keyword evidence="1 2" id="KW-0694">RNA-binding</keyword>
<dbReference type="GO" id="GO:0003723">
    <property type="term" value="F:RNA binding"/>
    <property type="evidence" value="ECO:0007669"/>
    <property type="project" value="UniProtKB-UniRule"/>
</dbReference>
<evidence type="ECO:0000256" key="1">
    <source>
        <dbReference type="ARBA" id="ARBA00022884"/>
    </source>
</evidence>
<dbReference type="Proteomes" id="UP001152523">
    <property type="component" value="Unassembled WGS sequence"/>
</dbReference>
<dbReference type="EMBL" id="CAMAPF010000219">
    <property type="protein sequence ID" value="CAH9114231.1"/>
    <property type="molecule type" value="Genomic_DNA"/>
</dbReference>